<comment type="caution">
    <text evidence="2">The sequence shown here is derived from an EMBL/GenBank/DDBJ whole genome shotgun (WGS) entry which is preliminary data.</text>
</comment>
<evidence type="ECO:0000256" key="1">
    <source>
        <dbReference type="SAM" id="MobiDB-lite"/>
    </source>
</evidence>
<proteinExistence type="predicted"/>
<name>A0A4R6EGD6_9RHOO</name>
<evidence type="ECO:0000313" key="3">
    <source>
        <dbReference type="Proteomes" id="UP000295129"/>
    </source>
</evidence>
<protein>
    <submittedName>
        <fullName evidence="2">Uncharacterized protein</fullName>
    </submittedName>
</protein>
<reference evidence="2 3" key="1">
    <citation type="submission" date="2019-03" db="EMBL/GenBank/DDBJ databases">
        <title>Genomic Encyclopedia of Type Strains, Phase IV (KMG-IV): sequencing the most valuable type-strain genomes for metagenomic binning, comparative biology and taxonomic classification.</title>
        <authorList>
            <person name="Goeker M."/>
        </authorList>
    </citation>
    <scope>NUCLEOTIDE SEQUENCE [LARGE SCALE GENOMIC DNA]</scope>
    <source>
        <strain evidence="2 3">DSM 12121</strain>
    </source>
</reference>
<dbReference type="AlphaFoldDB" id="A0A4R6EGD6"/>
<feature type="region of interest" description="Disordered" evidence="1">
    <location>
        <begin position="1"/>
        <end position="24"/>
    </location>
</feature>
<evidence type="ECO:0000313" key="2">
    <source>
        <dbReference type="EMBL" id="TDN56628.1"/>
    </source>
</evidence>
<dbReference type="EMBL" id="SNVV01000001">
    <property type="protein sequence ID" value="TDN56628.1"/>
    <property type="molecule type" value="Genomic_DNA"/>
</dbReference>
<gene>
    <name evidence="2" type="ORF">C7389_1012</name>
</gene>
<dbReference type="Proteomes" id="UP000295129">
    <property type="component" value="Unassembled WGS sequence"/>
</dbReference>
<keyword evidence="3" id="KW-1185">Reference proteome</keyword>
<organism evidence="2 3">
    <name type="scientific">Azoarcus indigens</name>
    <dbReference type="NCBI Taxonomy" id="29545"/>
    <lineage>
        <taxon>Bacteria</taxon>
        <taxon>Pseudomonadati</taxon>
        <taxon>Pseudomonadota</taxon>
        <taxon>Betaproteobacteria</taxon>
        <taxon>Rhodocyclales</taxon>
        <taxon>Zoogloeaceae</taxon>
        <taxon>Azoarcus</taxon>
    </lineage>
</organism>
<sequence>MIGTWQKTGTEGLAIGTNTPHREPAEVDSMIGTLTAYKTRPLPLPSGPVISKSYFQCSISRLRPGVGKENPIQVSRRQGGQPLRERDRLIVSGLKTYGVVQRCNLSLDCSNDTWMTMP</sequence>
<accession>A0A4R6EGD6</accession>